<evidence type="ECO:0000256" key="3">
    <source>
        <dbReference type="PIRSR" id="PIRSR000915-2"/>
    </source>
</evidence>
<proteinExistence type="inferred from homology"/>
<dbReference type="NCBIfam" id="TIGR01460">
    <property type="entry name" value="HAD-SF-IIA"/>
    <property type="match status" value="1"/>
</dbReference>
<dbReference type="RefSeq" id="WP_176756636.1">
    <property type="nucleotide sequence ID" value="NZ_FMUR01000011.1"/>
</dbReference>
<dbReference type="GO" id="GO:0005737">
    <property type="term" value="C:cytoplasm"/>
    <property type="evidence" value="ECO:0007669"/>
    <property type="project" value="TreeGrafter"/>
</dbReference>
<dbReference type="Pfam" id="PF13344">
    <property type="entry name" value="Hydrolase_6"/>
    <property type="match status" value="1"/>
</dbReference>
<protein>
    <recommendedName>
        <fullName evidence="1">Acid sugar phosphatase</fullName>
        <ecNumber evidence="1">3.1.3.-</ecNumber>
    </recommendedName>
</protein>
<feature type="binding site" evidence="4">
    <location>
        <position position="23"/>
    </location>
    <ligand>
        <name>Mg(2+)</name>
        <dbReference type="ChEBI" id="CHEBI:18420"/>
    </ligand>
</feature>
<dbReference type="PIRSF" id="PIRSF000915">
    <property type="entry name" value="PGP-type_phosphatase"/>
    <property type="match status" value="1"/>
</dbReference>
<dbReference type="GO" id="GO:0046872">
    <property type="term" value="F:metal ion binding"/>
    <property type="evidence" value="ECO:0007669"/>
    <property type="project" value="UniProtKB-KW"/>
</dbReference>
<feature type="binding site" evidence="4">
    <location>
        <position position="25"/>
    </location>
    <ligand>
        <name>Mg(2+)</name>
        <dbReference type="ChEBI" id="CHEBI:18420"/>
    </ligand>
</feature>
<dbReference type="InterPro" id="IPR023214">
    <property type="entry name" value="HAD_sf"/>
</dbReference>
<dbReference type="PANTHER" id="PTHR19288:SF46">
    <property type="entry name" value="HALOACID DEHALOGENASE-LIKE HYDROLASE DOMAIN-CONTAINING PROTEIN 2"/>
    <property type="match status" value="1"/>
</dbReference>
<gene>
    <name evidence="5" type="ORF">SAMN02910451_02058</name>
</gene>
<accession>A0A1G5EPR3</accession>
<dbReference type="InterPro" id="IPR036412">
    <property type="entry name" value="HAD-like_sf"/>
</dbReference>
<reference evidence="6" key="1">
    <citation type="submission" date="2016-10" db="EMBL/GenBank/DDBJ databases">
        <authorList>
            <person name="Varghese N."/>
            <person name="Submissions S."/>
        </authorList>
    </citation>
    <scope>NUCLEOTIDE SEQUENCE [LARGE SCALE GENOMIC DNA]</scope>
    <source>
        <strain evidence="6">XBD2006</strain>
    </source>
</reference>
<dbReference type="Proteomes" id="UP000183047">
    <property type="component" value="Unassembled WGS sequence"/>
</dbReference>
<evidence type="ECO:0000313" key="5">
    <source>
        <dbReference type="EMBL" id="SCY28956.1"/>
    </source>
</evidence>
<evidence type="ECO:0000313" key="6">
    <source>
        <dbReference type="Proteomes" id="UP000183047"/>
    </source>
</evidence>
<name>A0A1G5EPR3_9FIRM</name>
<dbReference type="Gene3D" id="3.40.50.1000">
    <property type="entry name" value="HAD superfamily/HAD-like"/>
    <property type="match status" value="2"/>
</dbReference>
<dbReference type="EMBL" id="FMUR01000011">
    <property type="protein sequence ID" value="SCY28956.1"/>
    <property type="molecule type" value="Genomic_DNA"/>
</dbReference>
<keyword evidence="1 4" id="KW-0460">Magnesium</keyword>
<sequence>MLSMFNLETKKKILNSTELFVLDMDGTFYLENDILDGSLDFLEAVKRAGKRYIFFTNNSSTSSEEYIKKLAKMNCHIISDMIMTSGDVMIKFLQTEYPGKSVYLLGTEPLRTSFVNAGINLYDAENGVSSDGRKANRPDIVVVGFDKTLTYETLTNACTYIREGAIFLATHLDINCPVKNGFIPDCGAICAAIELSTGVKPRFVGKPFKETVDMIVASTGISADKISFVGDRIYTDVATGVNNGAMGVLVLTGETKKDDIPASKVQPDAVFDSIKEMGEMLSD</sequence>
<comment type="function">
    <text evidence="1">Catalyzes the dephosphorylation of 2-6 carbon acid sugars in vitro.</text>
</comment>
<dbReference type="EC" id="3.1.3.-" evidence="1"/>
<organism evidence="5 6">
    <name type="scientific">Butyrivibrio hungatei</name>
    <dbReference type="NCBI Taxonomy" id="185008"/>
    <lineage>
        <taxon>Bacteria</taxon>
        <taxon>Bacillati</taxon>
        <taxon>Bacillota</taxon>
        <taxon>Clostridia</taxon>
        <taxon>Lachnospirales</taxon>
        <taxon>Lachnospiraceae</taxon>
        <taxon>Butyrivibrio</taxon>
    </lineage>
</organism>
<dbReference type="AlphaFoldDB" id="A0A1G5EPR3"/>
<feature type="active site" description="Nucleophile" evidence="2">
    <location>
        <position position="25"/>
    </location>
</feature>
<comment type="cofactor">
    <cofactor evidence="4">
        <name>Mg(2+)</name>
        <dbReference type="ChEBI" id="CHEBI:18420"/>
    </cofactor>
    <text evidence="4">Divalent metal ions. Mg(2+) is the most effective.</text>
</comment>
<feature type="binding site" evidence="3">
    <location>
        <position position="206"/>
    </location>
    <ligand>
        <name>substrate</name>
    </ligand>
</feature>
<dbReference type="PANTHER" id="PTHR19288">
    <property type="entry name" value="4-NITROPHENYLPHOSPHATASE-RELATED"/>
    <property type="match status" value="1"/>
</dbReference>
<feature type="binding site" evidence="4">
    <location>
        <position position="231"/>
    </location>
    <ligand>
        <name>Mg(2+)</name>
        <dbReference type="ChEBI" id="CHEBI:18420"/>
    </ligand>
</feature>
<evidence type="ECO:0000256" key="1">
    <source>
        <dbReference type="PIRNR" id="PIRNR000915"/>
    </source>
</evidence>
<comment type="similarity">
    <text evidence="1">Belongs to the HAD-like hydrolase superfamily. NagD family.</text>
</comment>
<keyword evidence="6" id="KW-1185">Reference proteome</keyword>
<dbReference type="Pfam" id="PF13242">
    <property type="entry name" value="Hydrolase_like"/>
    <property type="match status" value="1"/>
</dbReference>
<evidence type="ECO:0000256" key="4">
    <source>
        <dbReference type="PIRSR" id="PIRSR000915-3"/>
    </source>
</evidence>
<dbReference type="InterPro" id="IPR006357">
    <property type="entry name" value="HAD-SF_hydro_IIA"/>
</dbReference>
<feature type="active site" description="Nucleophile" evidence="2">
    <location>
        <position position="23"/>
    </location>
</feature>
<evidence type="ECO:0000256" key="2">
    <source>
        <dbReference type="PIRSR" id="PIRSR000915-1"/>
    </source>
</evidence>
<dbReference type="GO" id="GO:0016791">
    <property type="term" value="F:phosphatase activity"/>
    <property type="evidence" value="ECO:0007669"/>
    <property type="project" value="TreeGrafter"/>
</dbReference>
<dbReference type="SUPFAM" id="SSF56784">
    <property type="entry name" value="HAD-like"/>
    <property type="match status" value="1"/>
</dbReference>
<keyword evidence="1 4" id="KW-0479">Metal-binding</keyword>